<keyword evidence="8" id="KW-0378">Hydrolase</keyword>
<keyword evidence="2" id="KW-1003">Cell membrane</keyword>
<protein>
    <submittedName>
        <fullName evidence="8">Ribonuclease BN</fullName>
        <ecNumber evidence="8">3.1.-.-</ecNumber>
    </submittedName>
</protein>
<sequence length="360" mass="38398">MRVDQRLDGYQRRHRWLGVPIAVIYKFFDDQGVYLGVLVTHYAFLSIFPLLLISSSVLGFVLRGNPELQDRILASALRQFPVIGQQLGRPEGLRGSTAAIVVGTIGTIYGALGVSLAVQNAMNIAWAVPRNQRPNPIQIRLRGARLLATVGVAFAATTVLSALSNRVGSFGWGLGVLAKVAVVLLAMTLNAGTFSLVMRMATTRDVTLREAAPGAIAAAVVWQLLQVGGAAYIRVVIDDANTTNGIFALVLGLIAWLYLGSASFILCAEINVVLAEHLYPRALLTPFSERVNLTGGDRAAYASYAGAQQHKAYEKVETTFDNDGQYGPSSAPPASPPDVPPPTAAGQPAETRPPVEPVDN</sequence>
<evidence type="ECO:0000313" key="8">
    <source>
        <dbReference type="EMBL" id="CAA9243824.1"/>
    </source>
</evidence>
<comment type="subcellular location">
    <subcellularLocation>
        <location evidence="1">Cell membrane</location>
        <topology evidence="1">Multi-pass membrane protein</topology>
    </subcellularLocation>
</comment>
<feature type="transmembrane region" description="Helical" evidence="7">
    <location>
        <begin position="42"/>
        <end position="62"/>
    </location>
</feature>
<keyword evidence="3 7" id="KW-0812">Transmembrane</keyword>
<evidence type="ECO:0000256" key="6">
    <source>
        <dbReference type="SAM" id="MobiDB-lite"/>
    </source>
</evidence>
<feature type="transmembrane region" description="Helical" evidence="7">
    <location>
        <begin position="211"/>
        <end position="233"/>
    </location>
</feature>
<evidence type="ECO:0000256" key="7">
    <source>
        <dbReference type="SAM" id="Phobius"/>
    </source>
</evidence>
<dbReference type="PANTHER" id="PTHR30213:SF1">
    <property type="entry name" value="INNER MEMBRANE PROTEIN YHJD"/>
    <property type="match status" value="1"/>
</dbReference>
<feature type="region of interest" description="Disordered" evidence="6">
    <location>
        <begin position="319"/>
        <end position="360"/>
    </location>
</feature>
<evidence type="ECO:0000256" key="4">
    <source>
        <dbReference type="ARBA" id="ARBA00022989"/>
    </source>
</evidence>
<keyword evidence="5 7" id="KW-0472">Membrane</keyword>
<reference evidence="8" key="1">
    <citation type="submission" date="2020-02" db="EMBL/GenBank/DDBJ databases">
        <authorList>
            <person name="Meier V. D."/>
        </authorList>
    </citation>
    <scope>NUCLEOTIDE SEQUENCE</scope>
    <source>
        <strain evidence="8">AVDCRST_MAG76</strain>
    </source>
</reference>
<name>A0A6J4I6X7_9ACTN</name>
<feature type="transmembrane region" description="Helical" evidence="7">
    <location>
        <begin position="245"/>
        <end position="274"/>
    </location>
</feature>
<dbReference type="AlphaFoldDB" id="A0A6J4I6X7"/>
<keyword evidence="4 7" id="KW-1133">Transmembrane helix</keyword>
<evidence type="ECO:0000256" key="1">
    <source>
        <dbReference type="ARBA" id="ARBA00004651"/>
    </source>
</evidence>
<accession>A0A6J4I6X7</accession>
<proteinExistence type="predicted"/>
<evidence type="ECO:0000256" key="2">
    <source>
        <dbReference type="ARBA" id="ARBA00022475"/>
    </source>
</evidence>
<dbReference type="GO" id="GO:0005886">
    <property type="term" value="C:plasma membrane"/>
    <property type="evidence" value="ECO:0007669"/>
    <property type="project" value="UniProtKB-SubCell"/>
</dbReference>
<evidence type="ECO:0000256" key="3">
    <source>
        <dbReference type="ARBA" id="ARBA00022692"/>
    </source>
</evidence>
<feature type="transmembrane region" description="Helical" evidence="7">
    <location>
        <begin position="146"/>
        <end position="164"/>
    </location>
</feature>
<dbReference type="Pfam" id="PF03631">
    <property type="entry name" value="Virul_fac_BrkB"/>
    <property type="match status" value="1"/>
</dbReference>
<evidence type="ECO:0000256" key="5">
    <source>
        <dbReference type="ARBA" id="ARBA00023136"/>
    </source>
</evidence>
<dbReference type="EC" id="3.1.-.-" evidence="8"/>
<organism evidence="8">
    <name type="scientific">uncultured Acidimicrobiales bacterium</name>
    <dbReference type="NCBI Taxonomy" id="310071"/>
    <lineage>
        <taxon>Bacteria</taxon>
        <taxon>Bacillati</taxon>
        <taxon>Actinomycetota</taxon>
        <taxon>Acidimicrobiia</taxon>
        <taxon>Acidimicrobiales</taxon>
        <taxon>environmental samples</taxon>
    </lineage>
</organism>
<dbReference type="EMBL" id="CADCSZ010000117">
    <property type="protein sequence ID" value="CAA9243824.1"/>
    <property type="molecule type" value="Genomic_DNA"/>
</dbReference>
<feature type="transmembrane region" description="Helical" evidence="7">
    <location>
        <begin position="170"/>
        <end position="190"/>
    </location>
</feature>
<dbReference type="GO" id="GO:0016787">
    <property type="term" value="F:hydrolase activity"/>
    <property type="evidence" value="ECO:0007669"/>
    <property type="project" value="UniProtKB-KW"/>
</dbReference>
<gene>
    <name evidence="8" type="ORF">AVDCRST_MAG76-1919</name>
</gene>
<dbReference type="InterPro" id="IPR017039">
    <property type="entry name" value="Virul_fac_BrkB"/>
</dbReference>
<dbReference type="PANTHER" id="PTHR30213">
    <property type="entry name" value="INNER MEMBRANE PROTEIN YHJD"/>
    <property type="match status" value="1"/>
</dbReference>
<feature type="compositionally biased region" description="Pro residues" evidence="6">
    <location>
        <begin position="330"/>
        <end position="343"/>
    </location>
</feature>